<dbReference type="GO" id="GO:0003964">
    <property type="term" value="F:RNA-directed DNA polymerase activity"/>
    <property type="evidence" value="ECO:0007669"/>
    <property type="project" value="UniProtKB-KW"/>
</dbReference>
<keyword evidence="19" id="KW-1185">Reference proteome</keyword>
<evidence type="ECO:0000256" key="10">
    <source>
        <dbReference type="ARBA" id="ARBA00022918"/>
    </source>
</evidence>
<dbReference type="InterPro" id="IPR036397">
    <property type="entry name" value="RNaseH_sf"/>
</dbReference>
<evidence type="ECO:0000256" key="11">
    <source>
        <dbReference type="ARBA" id="ARBA00022932"/>
    </source>
</evidence>
<feature type="region of interest" description="Disordered" evidence="16">
    <location>
        <begin position="239"/>
        <end position="264"/>
    </location>
</feature>
<dbReference type="InterPro" id="IPR039537">
    <property type="entry name" value="Retrotran_Ty1/copia-like"/>
</dbReference>
<reference evidence="19" key="1">
    <citation type="submission" date="2016-03" db="EMBL/GenBank/DDBJ databases">
        <authorList>
            <person name="Ploux O."/>
        </authorList>
    </citation>
    <scope>NUCLEOTIDE SEQUENCE [LARGE SCALE GENOMIC DNA]</scope>
    <source>
        <strain evidence="19">UK7</strain>
    </source>
</reference>
<dbReference type="InParanoid" id="A0A1E1KY34"/>
<gene>
    <name evidence="18" type="ORF">RCO7_10055</name>
</gene>
<protein>
    <recommendedName>
        <fullName evidence="17">Integrase catalytic domain-containing protein</fullName>
    </recommendedName>
</protein>
<dbReference type="GO" id="GO:0005634">
    <property type="term" value="C:nucleus"/>
    <property type="evidence" value="ECO:0007669"/>
    <property type="project" value="UniProtKB-ARBA"/>
</dbReference>
<keyword evidence="12" id="KW-0238">DNA-binding</keyword>
<dbReference type="EMBL" id="FJUW01000027">
    <property type="protein sequence ID" value="CZT03146.1"/>
    <property type="molecule type" value="Genomic_DNA"/>
</dbReference>
<comment type="caution">
    <text evidence="18">The sequence shown here is derived from an EMBL/GenBank/DDBJ whole genome shotgun (WGS) entry which is preliminary data.</text>
</comment>
<dbReference type="Pfam" id="PF25597">
    <property type="entry name" value="SH3_retrovirus"/>
    <property type="match status" value="1"/>
</dbReference>
<evidence type="ECO:0000256" key="5">
    <source>
        <dbReference type="ARBA" id="ARBA00022759"/>
    </source>
</evidence>
<evidence type="ECO:0000259" key="17">
    <source>
        <dbReference type="PROSITE" id="PS50994"/>
    </source>
</evidence>
<dbReference type="PANTHER" id="PTHR42648">
    <property type="entry name" value="TRANSPOSASE, PUTATIVE-RELATED"/>
    <property type="match status" value="1"/>
</dbReference>
<evidence type="ECO:0000256" key="6">
    <source>
        <dbReference type="ARBA" id="ARBA00022801"/>
    </source>
</evidence>
<accession>A0A1E1KY34</accession>
<keyword evidence="7" id="KW-0460">Magnesium</keyword>
<keyword evidence="2" id="KW-0548">Nucleotidyltransferase</keyword>
<evidence type="ECO:0000256" key="4">
    <source>
        <dbReference type="ARBA" id="ARBA00022723"/>
    </source>
</evidence>
<keyword evidence="3" id="KW-0540">Nuclease</keyword>
<keyword evidence="4" id="KW-0479">Metal-binding</keyword>
<dbReference type="GO" id="GO:0015074">
    <property type="term" value="P:DNA integration"/>
    <property type="evidence" value="ECO:0007669"/>
    <property type="project" value="UniProtKB-KW"/>
</dbReference>
<evidence type="ECO:0000256" key="7">
    <source>
        <dbReference type="ARBA" id="ARBA00022842"/>
    </source>
</evidence>
<dbReference type="GO" id="GO:0032196">
    <property type="term" value="P:transposition"/>
    <property type="evidence" value="ECO:0007669"/>
    <property type="project" value="UniProtKB-KW"/>
</dbReference>
<evidence type="ECO:0000256" key="13">
    <source>
        <dbReference type="ARBA" id="ARBA00023172"/>
    </source>
</evidence>
<evidence type="ECO:0000256" key="1">
    <source>
        <dbReference type="ARBA" id="ARBA00022578"/>
    </source>
</evidence>
<feature type="domain" description="Integrase catalytic" evidence="17">
    <location>
        <begin position="1"/>
        <end position="142"/>
    </location>
</feature>
<evidence type="ECO:0000256" key="12">
    <source>
        <dbReference type="ARBA" id="ARBA00023125"/>
    </source>
</evidence>
<keyword evidence="11" id="KW-0808">Transferase</keyword>
<comment type="catalytic activity">
    <reaction evidence="14">
        <text>DNA(n) + a 2'-deoxyribonucleoside 5'-triphosphate = DNA(n+1) + diphosphate</text>
        <dbReference type="Rhea" id="RHEA:22508"/>
        <dbReference type="Rhea" id="RHEA-COMP:17339"/>
        <dbReference type="Rhea" id="RHEA-COMP:17340"/>
        <dbReference type="ChEBI" id="CHEBI:33019"/>
        <dbReference type="ChEBI" id="CHEBI:61560"/>
        <dbReference type="ChEBI" id="CHEBI:173112"/>
        <dbReference type="EC" id="2.7.7.49"/>
    </reaction>
</comment>
<keyword evidence="1" id="KW-0815">Transposition</keyword>
<dbReference type="PROSITE" id="PS50994">
    <property type="entry name" value="INTEGRASE"/>
    <property type="match status" value="1"/>
</dbReference>
<evidence type="ECO:0000256" key="2">
    <source>
        <dbReference type="ARBA" id="ARBA00022695"/>
    </source>
</evidence>
<dbReference type="GO" id="GO:0003677">
    <property type="term" value="F:DNA binding"/>
    <property type="evidence" value="ECO:0007669"/>
    <property type="project" value="UniProtKB-KW"/>
</dbReference>
<organism evidence="18 19">
    <name type="scientific">Rhynchosporium graminicola</name>
    <dbReference type="NCBI Taxonomy" id="2792576"/>
    <lineage>
        <taxon>Eukaryota</taxon>
        <taxon>Fungi</taxon>
        <taxon>Dikarya</taxon>
        <taxon>Ascomycota</taxon>
        <taxon>Pezizomycotina</taxon>
        <taxon>Leotiomycetes</taxon>
        <taxon>Helotiales</taxon>
        <taxon>Ploettnerulaceae</taxon>
        <taxon>Rhynchosporium</taxon>
    </lineage>
</organism>
<keyword evidence="10" id="KW-0695">RNA-directed DNA polymerase</keyword>
<name>A0A1E1KY34_9HELO</name>
<dbReference type="GO" id="GO:0003887">
    <property type="term" value="F:DNA-directed DNA polymerase activity"/>
    <property type="evidence" value="ECO:0007669"/>
    <property type="project" value="UniProtKB-KW"/>
</dbReference>
<keyword evidence="11" id="KW-0239">DNA-directed DNA polymerase</keyword>
<evidence type="ECO:0000256" key="3">
    <source>
        <dbReference type="ARBA" id="ARBA00022722"/>
    </source>
</evidence>
<keyword evidence="8" id="KW-0694">RNA-binding</keyword>
<dbReference type="PANTHER" id="PTHR42648:SF11">
    <property type="entry name" value="TRANSPOSON TY4-P GAG-POL POLYPROTEIN"/>
    <property type="match status" value="1"/>
</dbReference>
<proteinExistence type="predicted"/>
<dbReference type="SUPFAM" id="SSF53098">
    <property type="entry name" value="Ribonuclease H-like"/>
    <property type="match status" value="1"/>
</dbReference>
<feature type="compositionally biased region" description="Basic and acidic residues" evidence="16">
    <location>
        <begin position="248"/>
        <end position="264"/>
    </location>
</feature>
<evidence type="ECO:0000313" key="19">
    <source>
        <dbReference type="Proteomes" id="UP000178129"/>
    </source>
</evidence>
<dbReference type="GO" id="GO:0003723">
    <property type="term" value="F:RNA binding"/>
    <property type="evidence" value="ECO:0007669"/>
    <property type="project" value="UniProtKB-KW"/>
</dbReference>
<keyword evidence="5" id="KW-0255">Endonuclease</keyword>
<evidence type="ECO:0000256" key="9">
    <source>
        <dbReference type="ARBA" id="ARBA00022908"/>
    </source>
</evidence>
<dbReference type="AlphaFoldDB" id="A0A1E1KY34"/>
<evidence type="ECO:0000256" key="8">
    <source>
        <dbReference type="ARBA" id="ARBA00022884"/>
    </source>
</evidence>
<dbReference type="GO" id="GO:0004519">
    <property type="term" value="F:endonuclease activity"/>
    <property type="evidence" value="ECO:0007669"/>
    <property type="project" value="UniProtKB-KW"/>
</dbReference>
<evidence type="ECO:0000256" key="15">
    <source>
        <dbReference type="ARBA" id="ARBA00049244"/>
    </source>
</evidence>
<comment type="catalytic activity">
    <reaction evidence="15">
        <text>DNA(n) + a 2'-deoxyribonucleoside 5'-triphosphate = DNA(n+1) + diphosphate</text>
        <dbReference type="Rhea" id="RHEA:22508"/>
        <dbReference type="Rhea" id="RHEA-COMP:17339"/>
        <dbReference type="Rhea" id="RHEA-COMP:17340"/>
        <dbReference type="ChEBI" id="CHEBI:33019"/>
        <dbReference type="ChEBI" id="CHEBI:61560"/>
        <dbReference type="ChEBI" id="CHEBI:173112"/>
        <dbReference type="EC" id="2.7.7.7"/>
    </reaction>
</comment>
<sequence>MHAISSTKPMSDTLSLTIFDIDIAGPFKIKGLKGERFFLTITCRGSRAIWVYALKHKADAYDTLIEWYNMITTQFNPYSPEQNGIAERLNRYLIERLIAICTDKNIPLFLWPQIIQGIAHIKNRSYNSVIKKSPFEVLFGKKPTLDYIRVLGSLTYVLVNKRTNKFEDKSDRGILVGYKSANNFLVYIPEKRAIISSKNVLIKEDLTFKDEVISKEELESFDKTLNDCETSDCSNRVISSPINTPKSDLSRAENSEKIDSKTADNSLNEEKVIEDIELDLFNDIAEESIVEIPKRGIKRRRDYSNWVPNVTTRSQAKDPDIALAIQNNKRLIQEQKEAYSVYRNVINLACQAFISSKSDKEIKLSPDPERILIKKDPELKAINKEIASLENHNTWKVVDSNTKTIKLLKTRWVYKIKELESEYYELKARFVAKGFKQLYVNKFGFKLILSENCILVNKELKIIICIYVDNLALISPDISTIKSLIKELKHFFKLKDLELIKDYLARFDLSDYKPKNTPIDSKVKLEPNPNKATKEDILWFQFSSNPSDTHILAAKNVFRYLKGSIKLGLVYINSSSKYVSGYCDSD</sequence>
<evidence type="ECO:0000256" key="14">
    <source>
        <dbReference type="ARBA" id="ARBA00048173"/>
    </source>
</evidence>
<keyword evidence="6" id="KW-0378">Hydrolase</keyword>
<dbReference type="GO" id="GO:0016787">
    <property type="term" value="F:hydrolase activity"/>
    <property type="evidence" value="ECO:0007669"/>
    <property type="project" value="UniProtKB-KW"/>
</dbReference>
<keyword evidence="13" id="KW-0233">DNA recombination</keyword>
<evidence type="ECO:0000313" key="18">
    <source>
        <dbReference type="EMBL" id="CZT03146.1"/>
    </source>
</evidence>
<keyword evidence="9" id="KW-0229">DNA integration</keyword>
<dbReference type="GO" id="GO:0046872">
    <property type="term" value="F:metal ion binding"/>
    <property type="evidence" value="ECO:0007669"/>
    <property type="project" value="UniProtKB-KW"/>
</dbReference>
<dbReference type="InterPro" id="IPR057670">
    <property type="entry name" value="SH3_retrovirus"/>
</dbReference>
<dbReference type="STRING" id="914237.A0A1E1KY34"/>
<dbReference type="GO" id="GO:0006310">
    <property type="term" value="P:DNA recombination"/>
    <property type="evidence" value="ECO:0007669"/>
    <property type="project" value="UniProtKB-KW"/>
</dbReference>
<dbReference type="Proteomes" id="UP000178129">
    <property type="component" value="Unassembled WGS sequence"/>
</dbReference>
<dbReference type="InterPro" id="IPR012337">
    <property type="entry name" value="RNaseH-like_sf"/>
</dbReference>
<evidence type="ECO:0000256" key="16">
    <source>
        <dbReference type="SAM" id="MobiDB-lite"/>
    </source>
</evidence>
<dbReference type="Gene3D" id="3.30.420.10">
    <property type="entry name" value="Ribonuclease H-like superfamily/Ribonuclease H"/>
    <property type="match status" value="1"/>
</dbReference>
<dbReference type="InterPro" id="IPR001584">
    <property type="entry name" value="Integrase_cat-core"/>
</dbReference>